<feature type="compositionally biased region" description="Polar residues" evidence="1">
    <location>
        <begin position="710"/>
        <end position="738"/>
    </location>
</feature>
<evidence type="ECO:0000259" key="2">
    <source>
        <dbReference type="SMART" id="SM00343"/>
    </source>
</evidence>
<gene>
    <name evidence="3" type="ORF">DERF_014266</name>
</gene>
<dbReference type="EMBL" id="ASGP02000008">
    <property type="protein sequence ID" value="KAH9493525.1"/>
    <property type="molecule type" value="Genomic_DNA"/>
</dbReference>
<feature type="compositionally biased region" description="Low complexity" evidence="1">
    <location>
        <begin position="577"/>
        <end position="592"/>
    </location>
</feature>
<sequence>MITIEKSSSSKIFSTNRVYKRFLGHKVFVFATAYGDRSYEINQFLKLCASLHSHNNTIERLCAELVFGLSSKQQPTKHQPIMYQRQIGIKRGKSNDQIMDTANKMQRQLGGGYMNSGSNDDDENEPVIDDQDDQREILSTTINYGQRGKTTSTPYNPANSNPNTTSGSSNSSTNSSVISRPSLTTKRDIEFVRMTLEEVGSIGNTIDEFTKKRIIASLEIVLLLQDEVLEAYSRLDAETNLRRQLKKSKLNDETEPLRNEINEIKSTMMMMNETMMKMNQQQQLTTTIIENQPALPPPPPPQSPTTYSGILKKAMASCSNDPCLKTVVTITGNDDAELTKREITNKVIPAQHGIRIKDTVKLRDGKFLVNFKSPSSKRKFENILAQDGKFKYSDSGRLQPTVHMKGLSVAYQEEMIPGLIALYNPEIAKFLDESGLEVDKVIEVKKKKQNPAKPHLCNVIMKVKPEIRNILINELNGRVNIEYSYIHVEDMSPLRQCFHCFGFKHIAEYCPRKNRQICLHCGGEHLISECMNREDAPTCLNCRIEQLPSQRNHMATSRDCPSNDRAVMGPTNKTNNRKPGSGNKKPGSGSNRTTTSPAGSNASVHDMITDDEQQYIDISTTKQHQQSTAQLATASAHSTAQQMPTTSSDQHIMTYQLDSYGYNIATSQYQNAVPVSIHGHHPQYAQPHPQYVHNIYQYEHQQQYQPQYQDNANPPVTNNNMSNYRDVRSTSSTPNSALYQPATTNIQTTSTKTPITTTISRSNTPVNFSIERLPSANDCAKFLKETLAMASRLSGNITTGKKEKVVEAIAYALELLLENIELKEQLTTANKRKRHDNDMDPRDDVTMDGDNDYVTKSELKSCMDDIKDSINNLANVINKQNITTTKNQQAKSLTFADIIKENKKTTIEKHQTVVFLPDNENTSMTRQTLSQLIQPAKEGIEMTDAKSLSKGKMIIDFKDKASKNKFESLAKATKKINIEPPRKLKPTIMLKGVRLDINKEEIPSMFASFNYPIAHYVNTNNLDITKLVEVVASRKNFRNELLINYIISIDPAIRDIVINELNGKIILDYALVHAEDMSPLRQCYRCYGFSHIASNCLYKPEQQVCHHCAMTHKHELCPNKKCPPQCINCKRSGVKDSSNHNSVSKMCPVYMRMLQRVADKVNYYSHEK</sequence>
<dbReference type="GO" id="GO:0003676">
    <property type="term" value="F:nucleic acid binding"/>
    <property type="evidence" value="ECO:0007669"/>
    <property type="project" value="InterPro"/>
</dbReference>
<dbReference type="SMART" id="SM00343">
    <property type="entry name" value="ZnF_C2HC"/>
    <property type="match status" value="3"/>
</dbReference>
<name>A0A922KWI7_DERFA</name>
<reference evidence="3" key="1">
    <citation type="submission" date="2013-05" db="EMBL/GenBank/DDBJ databases">
        <authorList>
            <person name="Yim A.K.Y."/>
            <person name="Chan T.F."/>
            <person name="Ji K.M."/>
            <person name="Liu X.Y."/>
            <person name="Zhou J.W."/>
            <person name="Li R.Q."/>
            <person name="Yang K.Y."/>
            <person name="Li J."/>
            <person name="Li M."/>
            <person name="Law P.T.W."/>
            <person name="Wu Y.L."/>
            <person name="Cai Z.L."/>
            <person name="Qin H."/>
            <person name="Bao Y."/>
            <person name="Leung R.K.K."/>
            <person name="Ng P.K.S."/>
            <person name="Zou J."/>
            <person name="Zhong X.J."/>
            <person name="Ran P.X."/>
            <person name="Zhong N.S."/>
            <person name="Liu Z.G."/>
            <person name="Tsui S.K.W."/>
        </authorList>
    </citation>
    <scope>NUCLEOTIDE SEQUENCE</scope>
    <source>
        <strain evidence="3">Derf</strain>
        <tissue evidence="3">Whole organism</tissue>
    </source>
</reference>
<dbReference type="Proteomes" id="UP000790347">
    <property type="component" value="Unassembled WGS sequence"/>
</dbReference>
<feature type="domain" description="CCHC-type" evidence="2">
    <location>
        <begin position="1082"/>
        <end position="1098"/>
    </location>
</feature>
<evidence type="ECO:0000256" key="1">
    <source>
        <dbReference type="SAM" id="MobiDB-lite"/>
    </source>
</evidence>
<feature type="region of interest" description="Disordered" evidence="1">
    <location>
        <begin position="108"/>
        <end position="181"/>
    </location>
</feature>
<feature type="domain" description="CCHC-type" evidence="2">
    <location>
        <begin position="496"/>
        <end position="512"/>
    </location>
</feature>
<evidence type="ECO:0000313" key="3">
    <source>
        <dbReference type="EMBL" id="KAH9493525.1"/>
    </source>
</evidence>
<dbReference type="GO" id="GO:0008270">
    <property type="term" value="F:zinc ion binding"/>
    <property type="evidence" value="ECO:0007669"/>
    <property type="project" value="InterPro"/>
</dbReference>
<feature type="region of interest" description="Disordered" evidence="1">
    <location>
        <begin position="829"/>
        <end position="851"/>
    </location>
</feature>
<feature type="region of interest" description="Disordered" evidence="1">
    <location>
        <begin position="708"/>
        <end position="738"/>
    </location>
</feature>
<feature type="compositionally biased region" description="Basic and acidic residues" evidence="1">
    <location>
        <begin position="835"/>
        <end position="845"/>
    </location>
</feature>
<feature type="compositionally biased region" description="Polar residues" evidence="1">
    <location>
        <begin position="593"/>
        <end position="603"/>
    </location>
</feature>
<feature type="compositionally biased region" description="Acidic residues" evidence="1">
    <location>
        <begin position="119"/>
        <end position="133"/>
    </location>
</feature>
<protein>
    <recommendedName>
        <fullName evidence="2">CCHC-type domain-containing protein</fullName>
    </recommendedName>
</protein>
<feature type="compositionally biased region" description="Low complexity" evidence="1">
    <location>
        <begin position="150"/>
        <end position="181"/>
    </location>
</feature>
<dbReference type="AlphaFoldDB" id="A0A922KWI7"/>
<feature type="region of interest" description="Disordered" evidence="1">
    <location>
        <begin position="621"/>
        <end position="647"/>
    </location>
</feature>
<organism evidence="3 4">
    <name type="scientific">Dermatophagoides farinae</name>
    <name type="common">American house dust mite</name>
    <dbReference type="NCBI Taxonomy" id="6954"/>
    <lineage>
        <taxon>Eukaryota</taxon>
        <taxon>Metazoa</taxon>
        <taxon>Ecdysozoa</taxon>
        <taxon>Arthropoda</taxon>
        <taxon>Chelicerata</taxon>
        <taxon>Arachnida</taxon>
        <taxon>Acari</taxon>
        <taxon>Acariformes</taxon>
        <taxon>Sarcoptiformes</taxon>
        <taxon>Astigmata</taxon>
        <taxon>Psoroptidia</taxon>
        <taxon>Analgoidea</taxon>
        <taxon>Pyroglyphidae</taxon>
        <taxon>Dermatophagoidinae</taxon>
        <taxon>Dermatophagoides</taxon>
    </lineage>
</organism>
<reference evidence="3" key="2">
    <citation type="journal article" date="2022" name="Res Sq">
        <title>Comparative Genomics Reveals Insights into the Divergent Evolution of Astigmatic Mites and Household Pest Adaptations.</title>
        <authorList>
            <person name="Xiong Q."/>
            <person name="Wan A.T.-Y."/>
            <person name="Liu X.-Y."/>
            <person name="Fung C.S.-H."/>
            <person name="Xiao X."/>
            <person name="Malainual N."/>
            <person name="Hou J."/>
            <person name="Wang L."/>
            <person name="Wang M."/>
            <person name="Yang K."/>
            <person name="Cui Y."/>
            <person name="Leung E."/>
            <person name="Nong W."/>
            <person name="Shin S.-K."/>
            <person name="Au S."/>
            <person name="Jeong K.Y."/>
            <person name="Chew F.T."/>
            <person name="Hui J."/>
            <person name="Leung T.F."/>
            <person name="Tungtrongchitr A."/>
            <person name="Zhong N."/>
            <person name="Liu Z."/>
            <person name="Tsui S."/>
        </authorList>
    </citation>
    <scope>NUCLEOTIDE SEQUENCE</scope>
    <source>
        <strain evidence="3">Derf</strain>
        <tissue evidence="3">Whole organism</tissue>
    </source>
</reference>
<feature type="region of interest" description="Disordered" evidence="1">
    <location>
        <begin position="551"/>
        <end position="604"/>
    </location>
</feature>
<feature type="domain" description="CCHC-type" evidence="2">
    <location>
        <begin position="517"/>
        <end position="532"/>
    </location>
</feature>
<accession>A0A922KWI7</accession>
<comment type="caution">
    <text evidence="3">The sequence shown here is derived from an EMBL/GenBank/DDBJ whole genome shotgun (WGS) entry which is preliminary data.</text>
</comment>
<keyword evidence="4" id="KW-1185">Reference proteome</keyword>
<dbReference type="InterPro" id="IPR001878">
    <property type="entry name" value="Znf_CCHC"/>
</dbReference>
<evidence type="ECO:0000313" key="4">
    <source>
        <dbReference type="Proteomes" id="UP000790347"/>
    </source>
</evidence>
<proteinExistence type="predicted"/>
<feature type="compositionally biased region" description="Low complexity" evidence="1">
    <location>
        <begin position="623"/>
        <end position="642"/>
    </location>
</feature>